<feature type="domain" description="NYN" evidence="1">
    <location>
        <begin position="133"/>
        <end position="242"/>
    </location>
</feature>
<proteinExistence type="predicted"/>
<name>A0A941GXW5_9CHRO</name>
<evidence type="ECO:0000313" key="3">
    <source>
        <dbReference type="Proteomes" id="UP000767446"/>
    </source>
</evidence>
<evidence type="ECO:0000259" key="1">
    <source>
        <dbReference type="Pfam" id="PF01936"/>
    </source>
</evidence>
<dbReference type="GO" id="GO:0004540">
    <property type="term" value="F:RNA nuclease activity"/>
    <property type="evidence" value="ECO:0007669"/>
    <property type="project" value="InterPro"/>
</dbReference>
<sequence>MKDDAIIINSISEYVYQSILVTLEQHPQWLSDKFKNYPWQNMAFKAQFTNKLGIKLSEAQNRDALVTKLITLLQSFLAPAFFVSYQFTDLIVNIRKYTHPGLEIEAQHLETLNRHHPFLYSRLNQLDAAFAILLLDAENLSLDSKSEKIMGKICTYPINIKLAFANWRRLGKKDLDLHNRGYELIHVPAGKNSADLKMSSLGSSIWVNYPAAKEVLICSSDADFNHLCTTLQNHGLTVYRISRRGNEIVVFNSETEKTDIYSLIQLPTIPSLENFITQIKEIIKSEQALTKNIWIELTRVSQLFQEKYQLTLTQVLEHHFPGQKNTVVFLELNQDFVVHQLADSSQLYITLFDVNLSQEKPTETNSTPPEPTRVNINSQAGLEAALVRIVQCLTAQSHQEYVCIITVASMFQAEYGVAITKAMRRLELNSKYTQFLQSCNQLKVKKLDKNYLVGLEY</sequence>
<reference evidence="2" key="1">
    <citation type="submission" date="2021-02" db="EMBL/GenBank/DDBJ databases">
        <title>Metagenome analyses of Stigonema ocellatum DSM 106950, Chlorogloea purpurea SAG 13.99 and Gomphosphaeria aponina DSM 107014.</title>
        <authorList>
            <person name="Marter P."/>
            <person name="Huang S."/>
        </authorList>
    </citation>
    <scope>NUCLEOTIDE SEQUENCE</scope>
    <source>
        <strain evidence="2">JP213</strain>
    </source>
</reference>
<dbReference type="EMBL" id="JADQBC010000133">
    <property type="protein sequence ID" value="MBR8829416.1"/>
    <property type="molecule type" value="Genomic_DNA"/>
</dbReference>
<comment type="caution">
    <text evidence="2">The sequence shown here is derived from an EMBL/GenBank/DDBJ whole genome shotgun (WGS) entry which is preliminary data.</text>
</comment>
<dbReference type="Pfam" id="PF01936">
    <property type="entry name" value="NYN"/>
    <property type="match status" value="1"/>
</dbReference>
<accession>A0A941GXW5</accession>
<dbReference type="AlphaFoldDB" id="A0A941GXW5"/>
<organism evidence="2 3">
    <name type="scientific">Gomphosphaeria aponina SAG 52.96 = DSM 107014</name>
    <dbReference type="NCBI Taxonomy" id="1521640"/>
    <lineage>
        <taxon>Bacteria</taxon>
        <taxon>Bacillati</taxon>
        <taxon>Cyanobacteriota</taxon>
        <taxon>Cyanophyceae</taxon>
        <taxon>Oscillatoriophycideae</taxon>
        <taxon>Chroococcales</taxon>
        <taxon>Gomphosphaeriaceae</taxon>
        <taxon>Gomphosphaeria</taxon>
    </lineage>
</organism>
<evidence type="ECO:0000313" key="2">
    <source>
        <dbReference type="EMBL" id="MBR8829416.1"/>
    </source>
</evidence>
<gene>
    <name evidence="2" type="ORF">DSM107014_16225</name>
</gene>
<dbReference type="Proteomes" id="UP000767446">
    <property type="component" value="Unassembled WGS sequence"/>
</dbReference>
<dbReference type="InterPro" id="IPR021139">
    <property type="entry name" value="NYN"/>
</dbReference>
<protein>
    <submittedName>
        <fullName evidence="2">NYN domain-containing protein</fullName>
    </submittedName>
</protein>